<evidence type="ECO:0000256" key="2">
    <source>
        <dbReference type="ARBA" id="ARBA00022723"/>
    </source>
</evidence>
<dbReference type="Gene3D" id="3.30.160.60">
    <property type="entry name" value="Classic Zinc Finger"/>
    <property type="match status" value="2"/>
</dbReference>
<keyword evidence="6" id="KW-0539">Nucleus</keyword>
<evidence type="ECO:0000313" key="11">
    <source>
        <dbReference type="Proteomes" id="UP001190700"/>
    </source>
</evidence>
<keyword evidence="3" id="KW-0677">Repeat</keyword>
<accession>A0AAE0LEM2</accession>
<dbReference type="InterPro" id="IPR013087">
    <property type="entry name" value="Znf_C2H2_type"/>
</dbReference>
<comment type="subcellular location">
    <subcellularLocation>
        <location evidence="1">Nucleus</location>
    </subcellularLocation>
</comment>
<evidence type="ECO:0000313" key="10">
    <source>
        <dbReference type="EMBL" id="KAK3281960.1"/>
    </source>
</evidence>
<evidence type="ECO:0000256" key="8">
    <source>
        <dbReference type="SAM" id="MobiDB-lite"/>
    </source>
</evidence>
<dbReference type="AlphaFoldDB" id="A0AAE0LEM2"/>
<sequence length="508" mass="55843">MRQQRFSEVSSVSVDIKVALLVTSTCIGFAFACYIHNSLRKRVTTNFANDLSFKGERKSTLRVLTLGEGDFTFSLSFVSKYLELAQVNRALPKLDILATSFDGSTDVVKKYIEGKRILRALRQQSCAHVFTAVLHNIDATQLSPTTLEIDGKGLFDLIVFQFPHLGIEDAKRHSYLLGHLFHSCSQGDILARGGRIYISLVEGQAERWELEAQAARNKLRVEGTLELREDAWPGYHVRRHQGHSFRSKSGRYRTFILSRLADEAASSAPRIYEALSSSGTTGSLLQDPTLGLHDPVPNATANSPSAPRAPVKTKKKQKTAEDSVIEEMCTGIETDGGLMYKCKPCGKLFKTAQGVRGHARQIHVLRSEGSAWLEKHATEDGRGAVCGHCGQELKDRKGLEQHLLARHASVASDDLVPDWKRQESSAVSGGGTRGTHDVIRPGDHVCAICGARFGDAADLEGHVKGDLTPMLMEEQACQWCGKRVRGKRSLAQHEAHCGLTAHGTQKPK</sequence>
<name>A0AAE0LEM2_9CHLO</name>
<keyword evidence="11" id="KW-1185">Reference proteome</keyword>
<dbReference type="InterPro" id="IPR019446">
    <property type="entry name" value="BMT5-like"/>
</dbReference>
<evidence type="ECO:0000256" key="1">
    <source>
        <dbReference type="ARBA" id="ARBA00004123"/>
    </source>
</evidence>
<keyword evidence="4 7" id="KW-0863">Zinc-finger</keyword>
<dbReference type="InterPro" id="IPR050888">
    <property type="entry name" value="ZnF_C2H2-type_TF"/>
</dbReference>
<organism evidence="10 11">
    <name type="scientific">Cymbomonas tetramitiformis</name>
    <dbReference type="NCBI Taxonomy" id="36881"/>
    <lineage>
        <taxon>Eukaryota</taxon>
        <taxon>Viridiplantae</taxon>
        <taxon>Chlorophyta</taxon>
        <taxon>Pyramimonadophyceae</taxon>
        <taxon>Pyramimonadales</taxon>
        <taxon>Pyramimonadaceae</taxon>
        <taxon>Cymbomonas</taxon>
    </lineage>
</organism>
<dbReference type="GO" id="GO:0008270">
    <property type="term" value="F:zinc ion binding"/>
    <property type="evidence" value="ECO:0007669"/>
    <property type="project" value="UniProtKB-KW"/>
</dbReference>
<protein>
    <recommendedName>
        <fullName evidence="9">C2H2-type domain-containing protein</fullName>
    </recommendedName>
</protein>
<feature type="domain" description="C2H2-type" evidence="9">
    <location>
        <begin position="475"/>
        <end position="507"/>
    </location>
</feature>
<dbReference type="Proteomes" id="UP001190700">
    <property type="component" value="Unassembled WGS sequence"/>
</dbReference>
<dbReference type="Pfam" id="PF10354">
    <property type="entry name" value="BMT5-like"/>
    <property type="match status" value="1"/>
</dbReference>
<dbReference type="SMART" id="SM00355">
    <property type="entry name" value="ZnF_C2H2"/>
    <property type="match status" value="4"/>
</dbReference>
<proteinExistence type="predicted"/>
<feature type="region of interest" description="Disordered" evidence="8">
    <location>
        <begin position="278"/>
        <end position="322"/>
    </location>
</feature>
<keyword evidence="5" id="KW-0862">Zinc</keyword>
<dbReference type="GO" id="GO:0070042">
    <property type="term" value="F:rRNA (uridine-N3-)-methyltransferase activity"/>
    <property type="evidence" value="ECO:0007669"/>
    <property type="project" value="InterPro"/>
</dbReference>
<dbReference type="PROSITE" id="PS00028">
    <property type="entry name" value="ZINC_FINGER_C2H2_1"/>
    <property type="match status" value="2"/>
</dbReference>
<evidence type="ECO:0000256" key="5">
    <source>
        <dbReference type="ARBA" id="ARBA00022833"/>
    </source>
</evidence>
<dbReference type="GO" id="GO:0070475">
    <property type="term" value="P:rRNA base methylation"/>
    <property type="evidence" value="ECO:0007669"/>
    <property type="project" value="InterPro"/>
</dbReference>
<feature type="domain" description="C2H2-type" evidence="9">
    <location>
        <begin position="340"/>
        <end position="368"/>
    </location>
</feature>
<evidence type="ECO:0000256" key="6">
    <source>
        <dbReference type="ARBA" id="ARBA00023242"/>
    </source>
</evidence>
<reference evidence="10 11" key="1">
    <citation type="journal article" date="2015" name="Genome Biol. Evol.">
        <title>Comparative Genomics of a Bacterivorous Green Alga Reveals Evolutionary Causalities and Consequences of Phago-Mixotrophic Mode of Nutrition.</title>
        <authorList>
            <person name="Burns J.A."/>
            <person name="Paasch A."/>
            <person name="Narechania A."/>
            <person name="Kim E."/>
        </authorList>
    </citation>
    <scope>NUCLEOTIDE SEQUENCE [LARGE SCALE GENOMIC DNA]</scope>
    <source>
        <strain evidence="10 11">PLY_AMNH</strain>
    </source>
</reference>
<evidence type="ECO:0000259" key="9">
    <source>
        <dbReference type="PROSITE" id="PS50157"/>
    </source>
</evidence>
<dbReference type="PANTHER" id="PTHR24406">
    <property type="entry name" value="TRANSCRIPTIONAL REPRESSOR CTCFL-RELATED"/>
    <property type="match status" value="1"/>
</dbReference>
<evidence type="ECO:0000256" key="4">
    <source>
        <dbReference type="ARBA" id="ARBA00022771"/>
    </source>
</evidence>
<gene>
    <name evidence="10" type="ORF">CYMTET_10279</name>
</gene>
<dbReference type="EMBL" id="LGRX02003611">
    <property type="protein sequence ID" value="KAK3281960.1"/>
    <property type="molecule type" value="Genomic_DNA"/>
</dbReference>
<evidence type="ECO:0000256" key="3">
    <source>
        <dbReference type="ARBA" id="ARBA00022737"/>
    </source>
</evidence>
<dbReference type="PROSITE" id="PS50157">
    <property type="entry name" value="ZINC_FINGER_C2H2_2"/>
    <property type="match status" value="2"/>
</dbReference>
<keyword evidence="2" id="KW-0479">Metal-binding</keyword>
<comment type="caution">
    <text evidence="10">The sequence shown here is derived from an EMBL/GenBank/DDBJ whole genome shotgun (WGS) entry which is preliminary data.</text>
</comment>
<evidence type="ECO:0000256" key="7">
    <source>
        <dbReference type="PROSITE-ProRule" id="PRU00042"/>
    </source>
</evidence>
<dbReference type="PROSITE" id="PS51257">
    <property type="entry name" value="PROKAR_LIPOPROTEIN"/>
    <property type="match status" value="1"/>
</dbReference>
<dbReference type="GO" id="GO:0005634">
    <property type="term" value="C:nucleus"/>
    <property type="evidence" value="ECO:0007669"/>
    <property type="project" value="UniProtKB-SubCell"/>
</dbReference>